<dbReference type="OrthoDB" id="1681234at2"/>
<proteinExistence type="predicted"/>
<evidence type="ECO:0000259" key="1">
    <source>
        <dbReference type="Pfam" id="PF07561"/>
    </source>
</evidence>
<dbReference type="Proteomes" id="UP000271031">
    <property type="component" value="Unassembled WGS sequence"/>
</dbReference>
<dbReference type="InterPro" id="IPR011437">
    <property type="entry name" value="DUF1540"/>
</dbReference>
<organism evidence="2 3">
    <name type="scientific">Brevibacillus fluminis</name>
    <dbReference type="NCBI Taxonomy" id="511487"/>
    <lineage>
        <taxon>Bacteria</taxon>
        <taxon>Bacillati</taxon>
        <taxon>Bacillota</taxon>
        <taxon>Bacilli</taxon>
        <taxon>Bacillales</taxon>
        <taxon>Paenibacillaceae</taxon>
        <taxon>Brevibacillus</taxon>
    </lineage>
</organism>
<protein>
    <submittedName>
        <fullName evidence="2">DUF1540 domain-containing protein</fullName>
    </submittedName>
</protein>
<gene>
    <name evidence="2" type="ORF">EDM56_31095</name>
</gene>
<evidence type="ECO:0000313" key="2">
    <source>
        <dbReference type="EMBL" id="RNB74693.1"/>
    </source>
</evidence>
<dbReference type="AlphaFoldDB" id="A0A3M8CGR6"/>
<dbReference type="RefSeq" id="WP_148040459.1">
    <property type="nucleotide sequence ID" value="NZ_RHHQ01000092.1"/>
</dbReference>
<sequence length="43" mass="4655">MPVVKCSVANCTYWGEGNNCNADSIMVEVDAHANANYKTEFAS</sequence>
<feature type="non-terminal residue" evidence="2">
    <location>
        <position position="43"/>
    </location>
</feature>
<reference evidence="2 3" key="1">
    <citation type="submission" date="2018-10" db="EMBL/GenBank/DDBJ databases">
        <title>Phylogenomics of Brevibacillus.</title>
        <authorList>
            <person name="Dunlap C."/>
        </authorList>
    </citation>
    <scope>NUCLEOTIDE SEQUENCE [LARGE SCALE GENOMIC DNA]</scope>
    <source>
        <strain evidence="2 3">JCM 15716</strain>
    </source>
</reference>
<dbReference type="Pfam" id="PF07561">
    <property type="entry name" value="DUF1540"/>
    <property type="match status" value="1"/>
</dbReference>
<evidence type="ECO:0000313" key="3">
    <source>
        <dbReference type="Proteomes" id="UP000271031"/>
    </source>
</evidence>
<accession>A0A3M8CGR6</accession>
<comment type="caution">
    <text evidence="2">The sequence shown here is derived from an EMBL/GenBank/DDBJ whole genome shotgun (WGS) entry which is preliminary data.</text>
</comment>
<feature type="domain" description="DUF1540" evidence="1">
    <location>
        <begin position="4"/>
        <end position="38"/>
    </location>
</feature>
<name>A0A3M8CGR6_9BACL</name>
<keyword evidence="3" id="KW-1185">Reference proteome</keyword>
<dbReference type="EMBL" id="RHHQ01000092">
    <property type="protein sequence ID" value="RNB74693.1"/>
    <property type="molecule type" value="Genomic_DNA"/>
</dbReference>